<dbReference type="InterPro" id="IPR016102">
    <property type="entry name" value="Succinyl-CoA_synth-like"/>
</dbReference>
<evidence type="ECO:0000256" key="3">
    <source>
        <dbReference type="ARBA" id="ARBA00022598"/>
    </source>
</evidence>
<evidence type="ECO:0000256" key="4">
    <source>
        <dbReference type="ARBA" id="ARBA00022723"/>
    </source>
</evidence>
<dbReference type="SUPFAM" id="SSF56059">
    <property type="entry name" value="Glutathione synthetase ATP-binding domain-like"/>
    <property type="match status" value="1"/>
</dbReference>
<dbReference type="HOGENOM" id="CLU_037430_0_2_0"/>
<feature type="binding site" evidence="7">
    <location>
        <begin position="321"/>
        <end position="323"/>
    </location>
    <ligand>
        <name>substrate</name>
        <note>ligand shared with subunit alpha</note>
    </ligand>
</feature>
<dbReference type="GO" id="GO:0005829">
    <property type="term" value="C:cytosol"/>
    <property type="evidence" value="ECO:0007669"/>
    <property type="project" value="TreeGrafter"/>
</dbReference>
<evidence type="ECO:0000256" key="1">
    <source>
        <dbReference type="ARBA" id="ARBA00009182"/>
    </source>
</evidence>
<evidence type="ECO:0000256" key="7">
    <source>
        <dbReference type="HAMAP-Rule" id="MF_00558"/>
    </source>
</evidence>
<keyword evidence="5 7" id="KW-0547">Nucleotide-binding</keyword>
<keyword evidence="3 7" id="KW-0436">Ligase</keyword>
<feature type="domain" description="ATP-grasp" evidence="9">
    <location>
        <begin position="9"/>
        <end position="229"/>
    </location>
</feature>
<reference evidence="10 11" key="1">
    <citation type="journal article" date="2010" name="PLoS ONE">
        <title>The Waddlia genome: a window into chlamydial biology.</title>
        <authorList>
            <person name="Bertelli C."/>
            <person name="Collyn F."/>
            <person name="Croxatto A."/>
            <person name="Ruckert C."/>
            <person name="Polkinghorne A."/>
            <person name="Kebbi-Beghdadi C."/>
            <person name="Goesmann A."/>
            <person name="Vaughan L."/>
            <person name="Greub G."/>
        </authorList>
    </citation>
    <scope>NUCLEOTIDE SEQUENCE [LARGE SCALE GENOMIC DNA]</scope>
    <source>
        <strain evidence="11">ATCC VR-1470 / WSU 86-1044</strain>
    </source>
</reference>
<dbReference type="GO" id="GO:0042709">
    <property type="term" value="C:succinate-CoA ligase complex"/>
    <property type="evidence" value="ECO:0007669"/>
    <property type="project" value="TreeGrafter"/>
</dbReference>
<dbReference type="Pfam" id="PF00549">
    <property type="entry name" value="Ligase_CoA"/>
    <property type="match status" value="1"/>
</dbReference>
<dbReference type="GO" id="GO:0004775">
    <property type="term" value="F:succinate-CoA ligase (ADP-forming) activity"/>
    <property type="evidence" value="ECO:0007669"/>
    <property type="project" value="UniProtKB-UniRule"/>
</dbReference>
<dbReference type="GO" id="GO:0004776">
    <property type="term" value="F:succinate-CoA ligase (GDP-forming) activity"/>
    <property type="evidence" value="ECO:0007669"/>
    <property type="project" value="RHEA"/>
</dbReference>
<dbReference type="FunFam" id="3.30.470.20:FF:000002">
    <property type="entry name" value="Succinate--CoA ligase [ADP-forming] subunit beta"/>
    <property type="match status" value="1"/>
</dbReference>
<feature type="binding site" evidence="7">
    <location>
        <position position="46"/>
    </location>
    <ligand>
        <name>ATP</name>
        <dbReference type="ChEBI" id="CHEBI:30616"/>
    </ligand>
</feature>
<dbReference type="PROSITE" id="PS50975">
    <property type="entry name" value="ATP_GRASP"/>
    <property type="match status" value="1"/>
</dbReference>
<dbReference type="PANTHER" id="PTHR11815">
    <property type="entry name" value="SUCCINYL-COA SYNTHETASE BETA CHAIN"/>
    <property type="match status" value="1"/>
</dbReference>
<keyword evidence="4 7" id="KW-0479">Metal-binding</keyword>
<dbReference type="Pfam" id="PF08442">
    <property type="entry name" value="ATP-grasp_2"/>
    <property type="match status" value="1"/>
</dbReference>
<feature type="binding site" evidence="7">
    <location>
        <position position="102"/>
    </location>
    <ligand>
        <name>ATP</name>
        <dbReference type="ChEBI" id="CHEBI:30616"/>
    </ligand>
</feature>
<accession>D6YUI5</accession>
<comment type="pathway">
    <text evidence="7">Carbohydrate metabolism; tricarboxylic acid cycle; succinate from succinyl-CoA (ligase route): step 1/1.</text>
</comment>
<dbReference type="PROSITE" id="PS01217">
    <property type="entry name" value="SUCCINYL_COA_LIG_3"/>
    <property type="match status" value="1"/>
</dbReference>
<dbReference type="InterPro" id="IPR013650">
    <property type="entry name" value="ATP-grasp_succ-CoA_synth-type"/>
</dbReference>
<dbReference type="OrthoDB" id="9802602at2"/>
<comment type="cofactor">
    <cofactor evidence="7">
        <name>Mg(2+)</name>
        <dbReference type="ChEBI" id="CHEBI:18420"/>
    </cofactor>
    <text evidence="7">Binds 1 Mg(2+) ion per subunit.</text>
</comment>
<keyword evidence="6 7" id="KW-0460">Magnesium</keyword>
<dbReference type="EMBL" id="CP001928">
    <property type="protein sequence ID" value="ADI37796.1"/>
    <property type="molecule type" value="Genomic_DNA"/>
</dbReference>
<organism evidence="10 11">
    <name type="scientific">Waddlia chondrophila (strain ATCC VR-1470 / WSU 86-1044)</name>
    <dbReference type="NCBI Taxonomy" id="716544"/>
    <lineage>
        <taxon>Bacteria</taxon>
        <taxon>Pseudomonadati</taxon>
        <taxon>Chlamydiota</taxon>
        <taxon>Chlamydiia</taxon>
        <taxon>Parachlamydiales</taxon>
        <taxon>Waddliaceae</taxon>
        <taxon>Waddlia</taxon>
    </lineage>
</organism>
<comment type="subunit">
    <text evidence="7">Heterotetramer of two alpha and two beta subunits.</text>
</comment>
<comment type="similarity">
    <text evidence="1 7">Belongs to the succinate/malate CoA ligase beta subunit family.</text>
</comment>
<dbReference type="InterPro" id="IPR013815">
    <property type="entry name" value="ATP_grasp_subdomain_1"/>
</dbReference>
<dbReference type="RefSeq" id="WP_013181524.1">
    <property type="nucleotide sequence ID" value="NC_014225.1"/>
</dbReference>
<dbReference type="STRING" id="716544.wcw_0424"/>
<keyword evidence="2 7" id="KW-0816">Tricarboxylic acid cycle</keyword>
<gene>
    <name evidence="7 10" type="primary">sucC</name>
    <name evidence="10" type="ordered locus">wcw_0424</name>
</gene>
<feature type="binding site" evidence="7">
    <location>
        <begin position="53"/>
        <end position="55"/>
    </location>
    <ligand>
        <name>ATP</name>
        <dbReference type="ChEBI" id="CHEBI:30616"/>
    </ligand>
</feature>
<dbReference type="GO" id="GO:0005524">
    <property type="term" value="F:ATP binding"/>
    <property type="evidence" value="ECO:0007669"/>
    <property type="project" value="UniProtKB-UniRule"/>
</dbReference>
<comment type="function">
    <text evidence="7">Succinyl-CoA synthetase functions in the citric acid cycle (TCA), coupling the hydrolysis of succinyl-CoA to the synthesis of either ATP or GTP and thus represents the only step of substrate-level phosphorylation in the TCA. The beta subunit provides nucleotide specificity of the enzyme and binds the substrate succinate, while the binding sites for coenzyme A and phosphate are found in the alpha subunit.</text>
</comment>
<evidence type="ECO:0000256" key="6">
    <source>
        <dbReference type="ARBA" id="ARBA00022842"/>
    </source>
</evidence>
<evidence type="ECO:0000256" key="5">
    <source>
        <dbReference type="ARBA" id="ARBA00022741"/>
    </source>
</evidence>
<feature type="binding site" evidence="7">
    <location>
        <position position="199"/>
    </location>
    <ligand>
        <name>Mg(2+)</name>
        <dbReference type="ChEBI" id="CHEBI:18420"/>
    </ligand>
</feature>
<dbReference type="NCBIfam" id="TIGR01016">
    <property type="entry name" value="sucCoAbeta"/>
    <property type="match status" value="1"/>
</dbReference>
<dbReference type="PIRSF" id="PIRSF001554">
    <property type="entry name" value="SucCS_beta"/>
    <property type="match status" value="1"/>
</dbReference>
<dbReference type="PANTHER" id="PTHR11815:SF10">
    <property type="entry name" value="SUCCINATE--COA LIGASE [GDP-FORMING] SUBUNIT BETA, MITOCHONDRIAL"/>
    <property type="match status" value="1"/>
</dbReference>
<feature type="binding site" evidence="7">
    <location>
        <position position="107"/>
    </location>
    <ligand>
        <name>ATP</name>
        <dbReference type="ChEBI" id="CHEBI:30616"/>
    </ligand>
</feature>
<dbReference type="EC" id="6.2.1.5" evidence="7"/>
<comment type="catalytic activity">
    <reaction evidence="7">
        <text>GTP + succinate + CoA = succinyl-CoA + GDP + phosphate</text>
        <dbReference type="Rhea" id="RHEA:22120"/>
        <dbReference type="ChEBI" id="CHEBI:30031"/>
        <dbReference type="ChEBI" id="CHEBI:37565"/>
        <dbReference type="ChEBI" id="CHEBI:43474"/>
        <dbReference type="ChEBI" id="CHEBI:57287"/>
        <dbReference type="ChEBI" id="CHEBI:57292"/>
        <dbReference type="ChEBI" id="CHEBI:58189"/>
    </reaction>
</comment>
<evidence type="ECO:0000313" key="10">
    <source>
        <dbReference type="EMBL" id="ADI37796.1"/>
    </source>
</evidence>
<dbReference type="eggNOG" id="COG0045">
    <property type="taxonomic scope" value="Bacteria"/>
</dbReference>
<dbReference type="HAMAP" id="MF_00558">
    <property type="entry name" value="Succ_CoA_beta"/>
    <property type="match status" value="1"/>
</dbReference>
<dbReference type="SUPFAM" id="SSF52210">
    <property type="entry name" value="Succinyl-CoA synthetase domains"/>
    <property type="match status" value="1"/>
</dbReference>
<dbReference type="GO" id="GO:0000287">
    <property type="term" value="F:magnesium ion binding"/>
    <property type="evidence" value="ECO:0007669"/>
    <property type="project" value="UniProtKB-UniRule"/>
</dbReference>
<dbReference type="KEGG" id="wch:wcw_0424"/>
<keyword evidence="11" id="KW-1185">Reference proteome</keyword>
<evidence type="ECO:0000313" key="11">
    <source>
        <dbReference type="Proteomes" id="UP000001505"/>
    </source>
</evidence>
<dbReference type="FunFam" id="3.30.1490.20:FF:000002">
    <property type="entry name" value="Succinate--CoA ligase [ADP-forming] subunit beta"/>
    <property type="match status" value="1"/>
</dbReference>
<name>D6YUI5_WADCW</name>
<keyword evidence="7 8" id="KW-0067">ATP-binding</keyword>
<dbReference type="AlphaFoldDB" id="D6YUI5"/>
<dbReference type="InterPro" id="IPR011761">
    <property type="entry name" value="ATP-grasp"/>
</dbReference>
<feature type="binding site" evidence="7">
    <location>
        <position position="264"/>
    </location>
    <ligand>
        <name>substrate</name>
        <note>ligand shared with subunit alpha</note>
    </ligand>
</feature>
<dbReference type="NCBIfam" id="NF001913">
    <property type="entry name" value="PRK00696.1"/>
    <property type="match status" value="1"/>
</dbReference>
<dbReference type="Proteomes" id="UP000001505">
    <property type="component" value="Chromosome"/>
</dbReference>
<feature type="binding site" evidence="7">
    <location>
        <position position="213"/>
    </location>
    <ligand>
        <name>Mg(2+)</name>
        <dbReference type="ChEBI" id="CHEBI:18420"/>
    </ligand>
</feature>
<dbReference type="InterPro" id="IPR017866">
    <property type="entry name" value="Succ-CoA_synthase_bsu_CS"/>
</dbReference>
<dbReference type="Gene3D" id="3.40.50.261">
    <property type="entry name" value="Succinyl-CoA synthetase domains"/>
    <property type="match status" value="1"/>
</dbReference>
<dbReference type="InterPro" id="IPR005811">
    <property type="entry name" value="SUCC_ACL_C"/>
</dbReference>
<dbReference type="FunFam" id="3.40.50.261:FF:000001">
    <property type="entry name" value="Succinate--CoA ligase [ADP-forming] subunit beta"/>
    <property type="match status" value="1"/>
</dbReference>
<proteinExistence type="inferred from homology"/>
<dbReference type="InterPro" id="IPR005809">
    <property type="entry name" value="Succ_CoA_ligase-like_bsu"/>
</dbReference>
<evidence type="ECO:0000256" key="2">
    <source>
        <dbReference type="ARBA" id="ARBA00022532"/>
    </source>
</evidence>
<comment type="caution">
    <text evidence="7">Lacks conserved residue(s) required for the propagation of feature annotation.</text>
</comment>
<dbReference type="GO" id="GO:0006104">
    <property type="term" value="P:succinyl-CoA metabolic process"/>
    <property type="evidence" value="ECO:0007669"/>
    <property type="project" value="TreeGrafter"/>
</dbReference>
<dbReference type="Gene3D" id="3.30.1490.20">
    <property type="entry name" value="ATP-grasp fold, A domain"/>
    <property type="match status" value="1"/>
</dbReference>
<sequence>MNTHEFQAKKILEKYGMPIPPFRVISDLSELESVISDLALDQAVIKVQVHAGGRGKAGGVKLAKTPEQIREAAKELLGMKIVNNQTGEEGVVAHKILITALTDYRKEYYMGAVIDRQNARAVLMVSPDGGVDIEEVAEKTPDRILKLPMSLNGTFRNYQLIELVKFMGWSKETAKQGIALAKGLAKAFMDSDASLFEINPLVETEEGDLLVLDAKLSVDDNALYRQKEIASFYDETQIPKNEAMAHEHNLAYVSLEGEVGCMVNGAGLAMATMDMVYHFGGTPANFLDVGGGASKEKVAEGFKIILTDPNVKAILVNIFGGIMNCATLASGIVAAVNELKLQVPLVVRMEGTNVDEGRRILAGSGLNIDIADSMTAAAEKAVAAAKGV</sequence>
<protein>
    <recommendedName>
        <fullName evidence="7">Succinate--CoA ligase [ADP-forming] subunit beta</fullName>
        <ecNumber evidence="7">6.2.1.5</ecNumber>
    </recommendedName>
    <alternativeName>
        <fullName evidence="7">Succinyl-CoA synthetase subunit beta</fullName>
        <shortName evidence="7">SCS-beta</shortName>
    </alternativeName>
</protein>
<dbReference type="Gene3D" id="3.30.470.20">
    <property type="entry name" value="ATP-grasp fold, B domain"/>
    <property type="match status" value="1"/>
</dbReference>
<dbReference type="GO" id="GO:0006099">
    <property type="term" value="P:tricarboxylic acid cycle"/>
    <property type="evidence" value="ECO:0007669"/>
    <property type="project" value="UniProtKB-UniRule"/>
</dbReference>
<comment type="catalytic activity">
    <reaction evidence="7">
        <text>succinate + ATP + CoA = succinyl-CoA + ADP + phosphate</text>
        <dbReference type="Rhea" id="RHEA:17661"/>
        <dbReference type="ChEBI" id="CHEBI:30031"/>
        <dbReference type="ChEBI" id="CHEBI:30616"/>
        <dbReference type="ChEBI" id="CHEBI:43474"/>
        <dbReference type="ChEBI" id="CHEBI:57287"/>
        <dbReference type="ChEBI" id="CHEBI:57292"/>
        <dbReference type="ChEBI" id="CHEBI:456216"/>
        <dbReference type="EC" id="6.2.1.5"/>
    </reaction>
</comment>
<dbReference type="UniPathway" id="UPA00223">
    <property type="reaction ID" value="UER00999"/>
</dbReference>
<evidence type="ECO:0000259" key="9">
    <source>
        <dbReference type="PROSITE" id="PS50975"/>
    </source>
</evidence>
<evidence type="ECO:0000256" key="8">
    <source>
        <dbReference type="PROSITE-ProRule" id="PRU00409"/>
    </source>
</evidence>